<evidence type="ECO:0000259" key="9">
    <source>
        <dbReference type="PROSITE" id="PS50023"/>
    </source>
</evidence>
<evidence type="ECO:0000313" key="11">
    <source>
        <dbReference type="Proteomes" id="UP000265000"/>
    </source>
</evidence>
<evidence type="ECO:0000256" key="2">
    <source>
        <dbReference type="ARBA" id="ARBA00022723"/>
    </source>
</evidence>
<protein>
    <submittedName>
        <fullName evidence="10">Four and a half LIM domains 3b</fullName>
    </submittedName>
</protein>
<dbReference type="FunFam" id="2.10.110.10:FF:000030">
    <property type="entry name" value="Four and a half LIM domains protein 2"/>
    <property type="match status" value="1"/>
</dbReference>
<dbReference type="SUPFAM" id="SSF57716">
    <property type="entry name" value="Glucocorticoid receptor-like (DNA-binding domain)"/>
    <property type="match status" value="5"/>
</dbReference>
<evidence type="ECO:0000256" key="8">
    <source>
        <dbReference type="PROSITE-ProRule" id="PRU00125"/>
    </source>
</evidence>
<feature type="domain" description="LIM zinc-binding" evidence="9">
    <location>
        <begin position="38"/>
        <end position="98"/>
    </location>
</feature>
<keyword evidence="4" id="KW-0863">Zinc-finger</keyword>
<dbReference type="GO" id="GO:0003779">
    <property type="term" value="F:actin binding"/>
    <property type="evidence" value="ECO:0007669"/>
    <property type="project" value="TreeGrafter"/>
</dbReference>
<reference evidence="10" key="1">
    <citation type="submission" date="2025-05" db="UniProtKB">
        <authorList>
            <consortium name="Ensembl"/>
        </authorList>
    </citation>
    <scope>IDENTIFICATION</scope>
</reference>
<keyword evidence="11" id="KW-1185">Reference proteome</keyword>
<dbReference type="Pfam" id="PF00412">
    <property type="entry name" value="LIM"/>
    <property type="match status" value="4"/>
</dbReference>
<keyword evidence="5 8" id="KW-0862">Zinc</keyword>
<dbReference type="Proteomes" id="UP000265000">
    <property type="component" value="Unplaced"/>
</dbReference>
<dbReference type="GeneTree" id="ENSGT00950000183028"/>
<keyword evidence="6 8" id="KW-0440">LIM domain</keyword>
<dbReference type="STRING" id="8078.ENSFHEP00000017449"/>
<dbReference type="CDD" id="cd09434">
    <property type="entry name" value="LIM4_FHL3"/>
    <property type="match status" value="1"/>
</dbReference>
<organism evidence="10 11">
    <name type="scientific">Fundulus heteroclitus</name>
    <name type="common">Killifish</name>
    <name type="synonym">Mummichog</name>
    <dbReference type="NCBI Taxonomy" id="8078"/>
    <lineage>
        <taxon>Eukaryota</taxon>
        <taxon>Metazoa</taxon>
        <taxon>Chordata</taxon>
        <taxon>Craniata</taxon>
        <taxon>Vertebrata</taxon>
        <taxon>Euteleostomi</taxon>
        <taxon>Actinopterygii</taxon>
        <taxon>Neopterygii</taxon>
        <taxon>Teleostei</taxon>
        <taxon>Neoteleostei</taxon>
        <taxon>Acanthomorphata</taxon>
        <taxon>Ovalentaria</taxon>
        <taxon>Atherinomorphae</taxon>
        <taxon>Cyprinodontiformes</taxon>
        <taxon>Fundulidae</taxon>
        <taxon>Fundulus</taxon>
    </lineage>
</organism>
<dbReference type="GO" id="GO:0003712">
    <property type="term" value="F:transcription coregulator activity"/>
    <property type="evidence" value="ECO:0007669"/>
    <property type="project" value="TreeGrafter"/>
</dbReference>
<dbReference type="InterPro" id="IPR001781">
    <property type="entry name" value="Znf_LIM"/>
</dbReference>
<accession>A0A3Q2PW78</accession>
<dbReference type="GO" id="GO:0030018">
    <property type="term" value="C:Z disc"/>
    <property type="evidence" value="ECO:0007669"/>
    <property type="project" value="TreeGrafter"/>
</dbReference>
<evidence type="ECO:0000256" key="5">
    <source>
        <dbReference type="ARBA" id="ARBA00022833"/>
    </source>
</evidence>
<keyword evidence="3" id="KW-0677">Repeat</keyword>
<keyword evidence="2 8" id="KW-0479">Metal-binding</keyword>
<dbReference type="Ensembl" id="ENSFHET00000026118.1">
    <property type="protein sequence ID" value="ENSFHEP00000017449.1"/>
    <property type="gene ID" value="ENSFHEG00000019162.1"/>
</dbReference>
<dbReference type="FunFam" id="2.10.110.10:FF:000070">
    <property type="entry name" value="Four and a half LIM domains 3"/>
    <property type="match status" value="1"/>
</dbReference>
<dbReference type="PROSITE" id="PS00478">
    <property type="entry name" value="LIM_DOMAIN_1"/>
    <property type="match status" value="3"/>
</dbReference>
<name>A0A3Q2PW78_FUNHE</name>
<comment type="subcellular location">
    <subcellularLocation>
        <location evidence="1">Nucleus</location>
    </subcellularLocation>
</comment>
<feature type="domain" description="LIM zinc-binding" evidence="9">
    <location>
        <begin position="219"/>
        <end position="279"/>
    </location>
</feature>
<evidence type="ECO:0000256" key="6">
    <source>
        <dbReference type="ARBA" id="ARBA00023038"/>
    </source>
</evidence>
<dbReference type="PANTHER" id="PTHR24205">
    <property type="entry name" value="FOUR AND A HALF LIM DOMAINS PROTEIN"/>
    <property type="match status" value="1"/>
</dbReference>
<feature type="domain" description="LIM zinc-binding" evidence="9">
    <location>
        <begin position="99"/>
        <end position="160"/>
    </location>
</feature>
<dbReference type="GO" id="GO:0001725">
    <property type="term" value="C:stress fiber"/>
    <property type="evidence" value="ECO:0007669"/>
    <property type="project" value="TreeGrafter"/>
</dbReference>
<dbReference type="PANTHER" id="PTHR24205:SF5">
    <property type="entry name" value="FOUR AND A HALF LIM DOMAINS PROTEIN 3"/>
    <property type="match status" value="1"/>
</dbReference>
<evidence type="ECO:0000256" key="7">
    <source>
        <dbReference type="ARBA" id="ARBA00023242"/>
    </source>
</evidence>
<sequence>MSERLSCSSCSESLHGCRYIQVEQKALCIRCYDHLYANTCHRCKQLIGHDQKELAHEDRSFHERCFRCFSCERSLANESFILQGDAVVCRDCYCSQFSSRCAACSQSVMPGSRMLEMEGSTWHEDCFLCRGCQKPIGGEAFIPVNDDVYCRPCYDKKVAPRCSYCRKAVTKGGVSCKEEVWHQECFVCSGCRAPLAGQSFPSQGDRPYCLRCFTNLYGEKCAGCNTPITGFGDGKYVSFEERRWHQPCFKCSRCSVSLVDSGFFPDRDQILCTDCYSDD</sequence>
<evidence type="ECO:0000313" key="10">
    <source>
        <dbReference type="Ensembl" id="ENSFHEP00000017437.1"/>
    </source>
</evidence>
<dbReference type="GO" id="GO:0005634">
    <property type="term" value="C:nucleus"/>
    <property type="evidence" value="ECO:0007669"/>
    <property type="project" value="UniProtKB-SubCell"/>
</dbReference>
<evidence type="ECO:0000256" key="3">
    <source>
        <dbReference type="ARBA" id="ARBA00022737"/>
    </source>
</evidence>
<dbReference type="SMART" id="SM00132">
    <property type="entry name" value="LIM"/>
    <property type="match status" value="4"/>
</dbReference>
<dbReference type="GO" id="GO:0030036">
    <property type="term" value="P:actin cytoskeleton organization"/>
    <property type="evidence" value="ECO:0007669"/>
    <property type="project" value="TreeGrafter"/>
</dbReference>
<dbReference type="AlphaFoldDB" id="A0A3Q2PW78"/>
<dbReference type="GO" id="GO:0008270">
    <property type="term" value="F:zinc ion binding"/>
    <property type="evidence" value="ECO:0007669"/>
    <property type="project" value="UniProtKB-KW"/>
</dbReference>
<evidence type="ECO:0000256" key="4">
    <source>
        <dbReference type="ARBA" id="ARBA00022771"/>
    </source>
</evidence>
<evidence type="ECO:0000256" key="1">
    <source>
        <dbReference type="ARBA" id="ARBA00004123"/>
    </source>
</evidence>
<dbReference type="PROSITE" id="PS50023">
    <property type="entry name" value="LIM_DOMAIN_2"/>
    <property type="match status" value="3"/>
</dbReference>
<proteinExistence type="predicted"/>
<keyword evidence="7" id="KW-0539">Nucleus</keyword>
<dbReference type="Ensembl" id="ENSFHET00000026128.1">
    <property type="protein sequence ID" value="ENSFHEP00000017437.1"/>
    <property type="gene ID" value="ENSFHEG00000019162.1"/>
</dbReference>
<dbReference type="Gene3D" id="2.10.110.10">
    <property type="entry name" value="Cysteine Rich Protein"/>
    <property type="match status" value="4"/>
</dbReference>
<dbReference type="FunFam" id="2.10.110.10:FF:000013">
    <property type="entry name" value="Four and a half LIM domains 1"/>
    <property type="match status" value="1"/>
</dbReference>